<feature type="domain" description="S1 motif" evidence="8">
    <location>
        <begin position="32"/>
        <end position="98"/>
    </location>
</feature>
<dbReference type="NCBIfam" id="NF004954">
    <property type="entry name" value="PRK06299.1-4"/>
    <property type="match status" value="1"/>
</dbReference>
<dbReference type="CDD" id="cd05688">
    <property type="entry name" value="S1_RPS1_repeat_ec3"/>
    <property type="match status" value="1"/>
</dbReference>
<feature type="domain" description="S1 motif" evidence="8">
    <location>
        <begin position="116"/>
        <end position="182"/>
    </location>
</feature>
<dbReference type="FunFam" id="2.40.50.140:FF:000011">
    <property type="entry name" value="30S ribosomal protein S1"/>
    <property type="match status" value="1"/>
</dbReference>
<dbReference type="FunFam" id="2.40.50.140:FF:000016">
    <property type="entry name" value="30S ribosomal protein S1"/>
    <property type="match status" value="1"/>
</dbReference>
<dbReference type="InterPro" id="IPR012340">
    <property type="entry name" value="NA-bd_OB-fold"/>
</dbReference>
<dbReference type="PROSITE" id="PS50126">
    <property type="entry name" value="S1"/>
    <property type="match status" value="6"/>
</dbReference>
<dbReference type="PRINTS" id="PR00681">
    <property type="entry name" value="RIBOSOMALS1"/>
</dbReference>
<evidence type="ECO:0000256" key="2">
    <source>
        <dbReference type="ARBA" id="ARBA00022737"/>
    </source>
</evidence>
<name>A0A842HNE0_9BURK</name>
<dbReference type="NCBIfam" id="NF004952">
    <property type="entry name" value="PRK06299.1-2"/>
    <property type="match status" value="1"/>
</dbReference>
<comment type="caution">
    <text evidence="9">The sequence shown here is derived from an EMBL/GenBank/DDBJ whole genome shotgun (WGS) entry which is preliminary data.</text>
</comment>
<dbReference type="PANTHER" id="PTHR10724:SF7">
    <property type="entry name" value="SMALL RIBOSOMAL SUBUNIT PROTEIN BS1C"/>
    <property type="match status" value="1"/>
</dbReference>
<evidence type="ECO:0000313" key="10">
    <source>
        <dbReference type="Proteomes" id="UP000545386"/>
    </source>
</evidence>
<dbReference type="FunFam" id="2.40.50.140:FF:000018">
    <property type="entry name" value="30S ribosomal protein S1"/>
    <property type="match status" value="1"/>
</dbReference>
<proteinExistence type="inferred from homology"/>
<sequence>MSSTLTPAAALGGESFADLFAESVKSQDMKSGEVISAEVVRIDHNFVVVNAGLKSEALIPLEEFLNDQGELEVQAGDFVSVAIDSLENGYGDTILSRDRAKRLSAWLSLEQALESGELVNGTITGKVKGGLTVMTNGIRAFLPGSLVDLRPVKDTTPYEGKTMEFKVIKLDRKRNNVVLSRRAVLEASMGEERQKLLETLSEGAIVKGVVKNITDYGAFVDLGGIDGLLHITDMAWRRVRHPSEVLTVGQEVEAKVLKFDQEKSRVSLGVKQLGEDPWIGLARRYPQNTRLFGKVTNLTDYGAFVEVEAGIEGLVHVSEMDWTNKNVDPRKVVTLGEEVEVMVLEIDEDRRRISLGMKQCRANPWEEFSMNFKRGDKVSGAIKSITDFGVFVGLPGGIDGLVHLSDLSWSETGEEAVRNFKKGDEIEAVVLGIDTDKERISLGIKQLEGDPFNNFVATYDKGAVVPGTVKSVEAKGAVVTLSLDVEGYLRASEISAGRVEDATTALNVGDNVEAMIINIDRKARSIQLSIKARDNAETADTLQRMSEASASSGTTNLGALLKAKLDQARDDG</sequence>
<keyword evidence="4 9" id="KW-0689">Ribosomal protein</keyword>
<dbReference type="InterPro" id="IPR000110">
    <property type="entry name" value="Ribosomal_bS1"/>
</dbReference>
<evidence type="ECO:0000256" key="4">
    <source>
        <dbReference type="ARBA" id="ARBA00022980"/>
    </source>
</evidence>
<accession>A0A842HNE0</accession>
<feature type="domain" description="S1 motif" evidence="8">
    <location>
        <begin position="288"/>
        <end position="358"/>
    </location>
</feature>
<dbReference type="InterPro" id="IPR050437">
    <property type="entry name" value="Ribos_protein_bS1-like"/>
</dbReference>
<dbReference type="Gene3D" id="2.40.50.140">
    <property type="entry name" value="Nucleic acid-binding proteins"/>
    <property type="match status" value="6"/>
</dbReference>
<evidence type="ECO:0000256" key="5">
    <source>
        <dbReference type="ARBA" id="ARBA00023274"/>
    </source>
</evidence>
<dbReference type="SMART" id="SM00316">
    <property type="entry name" value="S1"/>
    <property type="match status" value="6"/>
</dbReference>
<dbReference type="GO" id="GO:0006412">
    <property type="term" value="P:translation"/>
    <property type="evidence" value="ECO:0007669"/>
    <property type="project" value="InterPro"/>
</dbReference>
<evidence type="ECO:0000256" key="1">
    <source>
        <dbReference type="ARBA" id="ARBA00006767"/>
    </source>
</evidence>
<dbReference type="EMBL" id="JACJUU010000001">
    <property type="protein sequence ID" value="MBC2768425.1"/>
    <property type="molecule type" value="Genomic_DNA"/>
</dbReference>
<dbReference type="RefSeq" id="WP_185778273.1">
    <property type="nucleotide sequence ID" value="NZ_JACJUU010000001.1"/>
</dbReference>
<evidence type="ECO:0000259" key="8">
    <source>
        <dbReference type="PROSITE" id="PS50126"/>
    </source>
</evidence>
<dbReference type="InterPro" id="IPR035104">
    <property type="entry name" value="Ribosomal_protein_S1-like"/>
</dbReference>
<evidence type="ECO:0000256" key="7">
    <source>
        <dbReference type="ARBA" id="ARBA00035517"/>
    </source>
</evidence>
<dbReference type="GO" id="GO:0005840">
    <property type="term" value="C:ribosome"/>
    <property type="evidence" value="ECO:0007669"/>
    <property type="project" value="UniProtKB-KW"/>
</dbReference>
<dbReference type="PANTHER" id="PTHR10724">
    <property type="entry name" value="30S RIBOSOMAL PROTEIN S1"/>
    <property type="match status" value="1"/>
</dbReference>
<dbReference type="Pfam" id="PF00575">
    <property type="entry name" value="S1"/>
    <property type="match status" value="6"/>
</dbReference>
<evidence type="ECO:0000256" key="3">
    <source>
        <dbReference type="ARBA" id="ARBA00022884"/>
    </source>
</evidence>
<dbReference type="AlphaFoldDB" id="A0A842HNE0"/>
<dbReference type="SUPFAM" id="SSF50249">
    <property type="entry name" value="Nucleic acid-binding proteins"/>
    <property type="match status" value="6"/>
</dbReference>
<evidence type="ECO:0000256" key="6">
    <source>
        <dbReference type="ARBA" id="ARBA00035293"/>
    </source>
</evidence>
<dbReference type="NCBIfam" id="TIGR00717">
    <property type="entry name" value="rpsA"/>
    <property type="match status" value="1"/>
</dbReference>
<organism evidence="9 10">
    <name type="scientific">Pusillimonas minor</name>
    <dbReference type="NCBI Taxonomy" id="2697024"/>
    <lineage>
        <taxon>Bacteria</taxon>
        <taxon>Pseudomonadati</taxon>
        <taxon>Pseudomonadota</taxon>
        <taxon>Betaproteobacteria</taxon>
        <taxon>Burkholderiales</taxon>
        <taxon>Alcaligenaceae</taxon>
        <taxon>Pusillimonas</taxon>
    </lineage>
</organism>
<keyword evidence="3" id="KW-0694">RNA-binding</keyword>
<keyword evidence="2" id="KW-0677">Repeat</keyword>
<reference evidence="9 10" key="1">
    <citation type="submission" date="2020-08" db="EMBL/GenBank/DDBJ databases">
        <title>Paraeoetvoesia sp. YC-7-48 draft genome sequence.</title>
        <authorList>
            <person name="Yao L."/>
        </authorList>
    </citation>
    <scope>NUCLEOTIDE SEQUENCE [LARGE SCALE GENOMIC DNA]</scope>
    <source>
        <strain evidence="10">YC-7-48</strain>
    </source>
</reference>
<dbReference type="CDD" id="cd04465">
    <property type="entry name" value="S1_RPS1_repeat_ec2_hs2"/>
    <property type="match status" value="1"/>
</dbReference>
<dbReference type="GO" id="GO:0003729">
    <property type="term" value="F:mRNA binding"/>
    <property type="evidence" value="ECO:0007669"/>
    <property type="project" value="TreeGrafter"/>
</dbReference>
<dbReference type="InterPro" id="IPR003029">
    <property type="entry name" value="S1_domain"/>
</dbReference>
<dbReference type="GO" id="GO:0003735">
    <property type="term" value="F:structural constituent of ribosome"/>
    <property type="evidence" value="ECO:0007669"/>
    <property type="project" value="InterPro"/>
</dbReference>
<gene>
    <name evidence="9" type="primary">rpsA</name>
    <name evidence="9" type="ORF">GTU67_00665</name>
</gene>
<keyword evidence="10" id="KW-1185">Reference proteome</keyword>
<keyword evidence="5" id="KW-0687">Ribonucleoprotein</keyword>
<comment type="similarity">
    <text evidence="1">Belongs to the bacterial ribosomal protein bS1 family.</text>
</comment>
<protein>
    <recommendedName>
        <fullName evidence="6">Small ribosomal subunit protein bS1</fullName>
    </recommendedName>
    <alternativeName>
        <fullName evidence="7">30S ribosomal protein S1</fullName>
    </alternativeName>
</protein>
<dbReference type="Proteomes" id="UP000545386">
    <property type="component" value="Unassembled WGS sequence"/>
</dbReference>
<dbReference type="CDD" id="cd05691">
    <property type="entry name" value="S1_RPS1_repeat_ec6"/>
    <property type="match status" value="1"/>
</dbReference>
<dbReference type="GO" id="GO:1990904">
    <property type="term" value="C:ribonucleoprotein complex"/>
    <property type="evidence" value="ECO:0007669"/>
    <property type="project" value="UniProtKB-KW"/>
</dbReference>
<evidence type="ECO:0000313" key="9">
    <source>
        <dbReference type="EMBL" id="MBC2768425.1"/>
    </source>
</evidence>
<feature type="domain" description="S1 motif" evidence="8">
    <location>
        <begin position="203"/>
        <end position="271"/>
    </location>
</feature>
<dbReference type="CDD" id="cd05689">
    <property type="entry name" value="S1_RPS1_repeat_ec4"/>
    <property type="match status" value="1"/>
</dbReference>
<feature type="domain" description="S1 motif" evidence="8">
    <location>
        <begin position="462"/>
        <end position="531"/>
    </location>
</feature>
<dbReference type="CDD" id="cd05687">
    <property type="entry name" value="S1_RPS1_repeat_ec1_hs1"/>
    <property type="match status" value="1"/>
</dbReference>
<feature type="domain" description="S1 motif" evidence="8">
    <location>
        <begin position="375"/>
        <end position="445"/>
    </location>
</feature>